<evidence type="ECO:0000256" key="4">
    <source>
        <dbReference type="ARBA" id="ARBA00023136"/>
    </source>
</evidence>
<evidence type="ECO:0000256" key="3">
    <source>
        <dbReference type="ARBA" id="ARBA00022989"/>
    </source>
</evidence>
<feature type="transmembrane region" description="Helical" evidence="5">
    <location>
        <begin position="95"/>
        <end position="115"/>
    </location>
</feature>
<dbReference type="PANTHER" id="PTHR22911">
    <property type="entry name" value="ACYL-MALONYL CONDENSING ENZYME-RELATED"/>
    <property type="match status" value="1"/>
</dbReference>
<dbReference type="InterPro" id="IPR000620">
    <property type="entry name" value="EamA_dom"/>
</dbReference>
<comment type="subcellular location">
    <subcellularLocation>
        <location evidence="1">Membrane</location>
        <topology evidence="1">Multi-pass membrane protein</topology>
    </subcellularLocation>
</comment>
<dbReference type="InterPro" id="IPR037185">
    <property type="entry name" value="EmrE-like"/>
</dbReference>
<dbReference type="EMBL" id="KB445576">
    <property type="protein sequence ID" value="EMD91262.1"/>
    <property type="molecule type" value="Genomic_DNA"/>
</dbReference>
<evidence type="ECO:0000313" key="7">
    <source>
        <dbReference type="EMBL" id="EMD84694.1"/>
    </source>
</evidence>
<reference evidence="9" key="3">
    <citation type="journal article" date="2013" name="PLoS Genet.">
        <title>Comparative genome structure, secondary metabolite, and effector coding capacity across Cochliobolus pathogens.</title>
        <authorList>
            <person name="Condon B.J."/>
            <person name="Leng Y."/>
            <person name="Wu D."/>
            <person name="Bushley K.E."/>
            <person name="Ohm R.A."/>
            <person name="Otillar R."/>
            <person name="Martin J."/>
            <person name="Schackwitz W."/>
            <person name="Grimwood J."/>
            <person name="MohdZainudin N."/>
            <person name="Xue C."/>
            <person name="Wang R."/>
            <person name="Manning V.A."/>
            <person name="Dhillon B."/>
            <person name="Tu Z.J."/>
            <person name="Steffenson B.J."/>
            <person name="Salamov A."/>
            <person name="Sun H."/>
            <person name="Lowry S."/>
            <person name="LaButti K."/>
            <person name="Han J."/>
            <person name="Copeland A."/>
            <person name="Lindquist E."/>
            <person name="Barry K."/>
            <person name="Schmutz J."/>
            <person name="Baker S.E."/>
            <person name="Ciuffetti L.M."/>
            <person name="Grigoriev I.V."/>
            <person name="Zhong S."/>
            <person name="Turgeon B.G."/>
        </authorList>
    </citation>
    <scope>NUCLEOTIDE SEQUENCE [LARGE SCALE GENOMIC DNA]</scope>
    <source>
        <strain evidence="9">C5 / ATCC 48332 / race O</strain>
    </source>
</reference>
<dbReference type="HOGENOM" id="CLU_1415025_0_0_1"/>
<dbReference type="Pfam" id="PF00892">
    <property type="entry name" value="EamA"/>
    <property type="match status" value="1"/>
</dbReference>
<organism evidence="8 9">
    <name type="scientific">Cochliobolus heterostrophus (strain C5 / ATCC 48332 / race O)</name>
    <name type="common">Southern corn leaf blight fungus</name>
    <name type="synonym">Bipolaris maydis</name>
    <dbReference type="NCBI Taxonomy" id="701091"/>
    <lineage>
        <taxon>Eukaryota</taxon>
        <taxon>Fungi</taxon>
        <taxon>Dikarya</taxon>
        <taxon>Ascomycota</taxon>
        <taxon>Pezizomycotina</taxon>
        <taxon>Dothideomycetes</taxon>
        <taxon>Pleosporomycetidae</taxon>
        <taxon>Pleosporales</taxon>
        <taxon>Pleosporineae</taxon>
        <taxon>Pleosporaceae</taxon>
        <taxon>Bipolaris</taxon>
    </lineage>
</organism>
<accession>M2UTS4</accession>
<evidence type="ECO:0000313" key="9">
    <source>
        <dbReference type="Proteomes" id="UP000016936"/>
    </source>
</evidence>
<evidence type="ECO:0000256" key="2">
    <source>
        <dbReference type="ARBA" id="ARBA00022692"/>
    </source>
</evidence>
<proteinExistence type="predicted"/>
<dbReference type="GO" id="GO:0016020">
    <property type="term" value="C:membrane"/>
    <property type="evidence" value="ECO:0007669"/>
    <property type="project" value="UniProtKB-SubCell"/>
</dbReference>
<reference evidence="8 9" key="1">
    <citation type="journal article" date="2012" name="PLoS Pathog.">
        <title>Diverse lifestyles and strategies of plant pathogenesis encoded in the genomes of eighteen Dothideomycetes fungi.</title>
        <authorList>
            <person name="Ohm R.A."/>
            <person name="Feau N."/>
            <person name="Henrissat B."/>
            <person name="Schoch C.L."/>
            <person name="Horwitz B.A."/>
            <person name="Barry K.W."/>
            <person name="Condon B.J."/>
            <person name="Copeland A.C."/>
            <person name="Dhillon B."/>
            <person name="Glaser F."/>
            <person name="Hesse C.N."/>
            <person name="Kosti I."/>
            <person name="LaButti K."/>
            <person name="Lindquist E.A."/>
            <person name="Lucas S."/>
            <person name="Salamov A.A."/>
            <person name="Bradshaw R.E."/>
            <person name="Ciuffetti L."/>
            <person name="Hamelin R.C."/>
            <person name="Kema G.H.J."/>
            <person name="Lawrence C."/>
            <person name="Scott J.A."/>
            <person name="Spatafora J.W."/>
            <person name="Turgeon B.G."/>
            <person name="de Wit P.J.G.M."/>
            <person name="Zhong S."/>
            <person name="Goodwin S.B."/>
            <person name="Grigoriev I.V."/>
        </authorList>
    </citation>
    <scope>NUCLEOTIDE SEQUENCE [LARGE SCALE GENOMIC DNA]</scope>
    <source>
        <strain evidence="8">C5</strain>
        <strain evidence="9">C5 / ATCC 48332 / race O</strain>
    </source>
</reference>
<evidence type="ECO:0000259" key="6">
    <source>
        <dbReference type="Pfam" id="PF00892"/>
    </source>
</evidence>
<name>M2UTS4_COCH5</name>
<keyword evidence="3 5" id="KW-1133">Transmembrane helix</keyword>
<dbReference type="PANTHER" id="PTHR22911:SF6">
    <property type="entry name" value="SOLUTE CARRIER FAMILY 35 MEMBER G1"/>
    <property type="match status" value="1"/>
</dbReference>
<evidence type="ECO:0000256" key="5">
    <source>
        <dbReference type="SAM" id="Phobius"/>
    </source>
</evidence>
<keyword evidence="9" id="KW-1185">Reference proteome</keyword>
<dbReference type="SUPFAM" id="SSF103481">
    <property type="entry name" value="Multidrug resistance efflux transporter EmrE"/>
    <property type="match status" value="1"/>
</dbReference>
<keyword evidence="2 5" id="KW-0812">Transmembrane</keyword>
<feature type="transmembrane region" description="Helical" evidence="5">
    <location>
        <begin position="159"/>
        <end position="178"/>
    </location>
</feature>
<feature type="transmembrane region" description="Helical" evidence="5">
    <location>
        <begin position="43"/>
        <end position="62"/>
    </location>
</feature>
<dbReference type="EMBL" id="KB445629">
    <property type="protein sequence ID" value="EMD84694.1"/>
    <property type="molecule type" value="Genomic_DNA"/>
</dbReference>
<reference evidence="8" key="2">
    <citation type="submission" date="2012-06" db="EMBL/GenBank/DDBJ databases">
        <title>Comparative genome structure, secondary metabolite and effector coding capacity across Cochliobolus pathogens.</title>
        <authorList>
            <consortium name="US DOE Joint Genome Institute (JGI-PGF)"/>
            <person name="Condon B.J."/>
            <person name="Leng Y."/>
            <person name="Wu D."/>
            <person name="Bushley K.E."/>
            <person name="Ohm R.A."/>
            <person name="Otillar R."/>
            <person name="Martin J."/>
            <person name="Schackwitz W."/>
            <person name="Grimwood J."/>
            <person name="MohdZainudin N."/>
            <person name="Xue C."/>
            <person name="Wang R."/>
            <person name="Dhillon B."/>
            <person name="Tu Z.J."/>
            <person name="Steffenson B.J."/>
            <person name="Salamov A."/>
            <person name="Sun H."/>
            <person name="Lowry S."/>
            <person name="LaButti K."/>
            <person name="Han J."/>
            <person name="Copeland A."/>
            <person name="Lindquist E."/>
            <person name="Lucas S."/>
            <person name="Barry K."/>
            <person name="Schmutz J."/>
            <person name="Baker S."/>
            <person name="Grigoriev I.V."/>
            <person name="Zhong S."/>
            <person name="Turgeon B.G."/>
        </authorList>
    </citation>
    <scope>NUCLEOTIDE SEQUENCE</scope>
    <source>
        <strain evidence="8">C5</strain>
    </source>
</reference>
<gene>
    <name evidence="8" type="ORF">COCHEDRAFT_1155656</name>
    <name evidence="7" type="ORF">COCHEDRAFT_1161949</name>
</gene>
<dbReference type="AlphaFoldDB" id="M2UTS4"/>
<dbReference type="Proteomes" id="UP000016936">
    <property type="component" value="Unassembled WGS sequence"/>
</dbReference>
<feature type="transmembrane region" description="Helical" evidence="5">
    <location>
        <begin position="122"/>
        <end position="139"/>
    </location>
</feature>
<feature type="transmembrane region" description="Helical" evidence="5">
    <location>
        <begin position="69"/>
        <end position="89"/>
    </location>
</feature>
<keyword evidence="4 5" id="KW-0472">Membrane</keyword>
<evidence type="ECO:0000256" key="1">
    <source>
        <dbReference type="ARBA" id="ARBA00004141"/>
    </source>
</evidence>
<sequence length="192" mass="20500">MFITISTGSWLVLASQVFAVIIHSLAKFLETTGDVEPLQILQVRMFITLGLNSLSLLAWSPLELPLGSCSIGGLLATRVLGGICGSFGFYYSLRYLSLGDATVINLLAPLGSSLLLSKRIDFTRIASVVICILGVGLITKPSFAMDLLSHVNETDQSDSRIGLIFAFTGVLGGVVHLYSCTKRGRVSTNSIS</sequence>
<dbReference type="OMA" id="MTIYRRI"/>
<evidence type="ECO:0000313" key="8">
    <source>
        <dbReference type="EMBL" id="EMD91262.1"/>
    </source>
</evidence>
<feature type="domain" description="EamA" evidence="6">
    <location>
        <begin position="8"/>
        <end position="139"/>
    </location>
</feature>
<dbReference type="eggNOG" id="KOG4510">
    <property type="taxonomic scope" value="Eukaryota"/>
</dbReference>
<dbReference type="OrthoDB" id="3695256at2759"/>
<protein>
    <recommendedName>
        <fullName evidence="6">EamA domain-containing protein</fullName>
    </recommendedName>
</protein>